<comment type="caution">
    <text evidence="2">The sequence shown here is derived from an EMBL/GenBank/DDBJ whole genome shotgun (WGS) entry which is preliminary data.</text>
</comment>
<feature type="region of interest" description="Disordered" evidence="1">
    <location>
        <begin position="1"/>
        <end position="22"/>
    </location>
</feature>
<gene>
    <name evidence="2" type="ORF">HMN09_01044300</name>
</gene>
<dbReference type="EMBL" id="JACAZE010000015">
    <property type="protein sequence ID" value="KAF7298224.1"/>
    <property type="molecule type" value="Genomic_DNA"/>
</dbReference>
<sequence length="326" mass="36734">MDDDLASNRYNSPAPLSPPALTPHPDLCLPDGNIAILTDKTYFIVHEGLLSRHSPVLQQLANSLDPDAQRIESRPVLALEDTPQDMAFFLSALYDGVLLNLDIANFAALSALLRLTTKYQVKLRSSLLRELQRTHWPIELHQWDTREEQAADNPHPILVINLARACDAPRLLPSSFYDLSRHSLSEIAFGHVDPQTGVVHKLAPQDLMHLLKGREHASRFLSTFIVNELEGREPSANCLSKRLEDPGQRRTCQAAFESVTFEILRDVNGVTHRSSDPLLAMLDAEVMQTRDNQLRACEYCRAEFGAVVDNARQEFWSKLPVWFGLQ</sequence>
<proteinExistence type="predicted"/>
<evidence type="ECO:0008006" key="4">
    <source>
        <dbReference type="Google" id="ProtNLM"/>
    </source>
</evidence>
<evidence type="ECO:0000313" key="2">
    <source>
        <dbReference type="EMBL" id="KAF7298224.1"/>
    </source>
</evidence>
<dbReference type="AlphaFoldDB" id="A0A8H6W3S1"/>
<accession>A0A8H6W3S1</accession>
<keyword evidence="3" id="KW-1185">Reference proteome</keyword>
<protein>
    <recommendedName>
        <fullName evidence="4">BTB domain-containing protein</fullName>
    </recommendedName>
</protein>
<evidence type="ECO:0000256" key="1">
    <source>
        <dbReference type="SAM" id="MobiDB-lite"/>
    </source>
</evidence>
<name>A0A8H6W3S1_MYCCL</name>
<organism evidence="2 3">
    <name type="scientific">Mycena chlorophos</name>
    <name type="common">Agaric fungus</name>
    <name type="synonym">Agaricus chlorophos</name>
    <dbReference type="NCBI Taxonomy" id="658473"/>
    <lineage>
        <taxon>Eukaryota</taxon>
        <taxon>Fungi</taxon>
        <taxon>Dikarya</taxon>
        <taxon>Basidiomycota</taxon>
        <taxon>Agaricomycotina</taxon>
        <taxon>Agaricomycetes</taxon>
        <taxon>Agaricomycetidae</taxon>
        <taxon>Agaricales</taxon>
        <taxon>Marasmiineae</taxon>
        <taxon>Mycenaceae</taxon>
        <taxon>Mycena</taxon>
    </lineage>
</organism>
<dbReference type="Proteomes" id="UP000613580">
    <property type="component" value="Unassembled WGS sequence"/>
</dbReference>
<dbReference type="OrthoDB" id="3235673at2759"/>
<reference evidence="2" key="1">
    <citation type="submission" date="2020-05" db="EMBL/GenBank/DDBJ databases">
        <title>Mycena genomes resolve the evolution of fungal bioluminescence.</title>
        <authorList>
            <person name="Tsai I.J."/>
        </authorList>
    </citation>
    <scope>NUCLEOTIDE SEQUENCE</scope>
    <source>
        <strain evidence="2">110903Hualien_Pintung</strain>
    </source>
</reference>
<evidence type="ECO:0000313" key="3">
    <source>
        <dbReference type="Proteomes" id="UP000613580"/>
    </source>
</evidence>